<evidence type="ECO:0000256" key="1">
    <source>
        <dbReference type="SAM" id="MobiDB-lite"/>
    </source>
</evidence>
<proteinExistence type="predicted"/>
<evidence type="ECO:0000313" key="3">
    <source>
        <dbReference type="Proteomes" id="UP000296049"/>
    </source>
</evidence>
<evidence type="ECO:0000313" key="2">
    <source>
        <dbReference type="EMBL" id="EOA98412.1"/>
    </source>
</evidence>
<dbReference type="AlphaFoldDB" id="R0LDT8"/>
<organism evidence="2 3">
    <name type="scientific">Anas platyrhynchos</name>
    <name type="common">Mallard</name>
    <name type="synonym">Anas boschas</name>
    <dbReference type="NCBI Taxonomy" id="8839"/>
    <lineage>
        <taxon>Eukaryota</taxon>
        <taxon>Metazoa</taxon>
        <taxon>Chordata</taxon>
        <taxon>Craniata</taxon>
        <taxon>Vertebrata</taxon>
        <taxon>Euteleostomi</taxon>
        <taxon>Archelosauria</taxon>
        <taxon>Archosauria</taxon>
        <taxon>Dinosauria</taxon>
        <taxon>Saurischia</taxon>
        <taxon>Theropoda</taxon>
        <taxon>Coelurosauria</taxon>
        <taxon>Aves</taxon>
        <taxon>Neognathae</taxon>
        <taxon>Galloanserae</taxon>
        <taxon>Anseriformes</taxon>
        <taxon>Anatidae</taxon>
        <taxon>Anatinae</taxon>
        <taxon>Anas</taxon>
    </lineage>
</organism>
<sequence length="234" mass="25348">MLPLTRPRRPWTCTVRTGLRGSEDPVAHYHAMHSCRSPSAAWWTSDHTSPTTAIAKPLTKKGPNPSVFPRPLPSASFPHASSSTLQKAPGRLVAQTLLLPDPDPSPWGGGRGGSQETLPPGEACDAKPLLRQHIFQLGRTAFQDASKHPAAPQPTPRYPAITPYVSSIVLNILKVTDITEHWELNTVQLHHLQVNKANQAALKHPAFACTAESTRVTNHLQGTDSISTQAIGFP</sequence>
<feature type="region of interest" description="Disordered" evidence="1">
    <location>
        <begin position="53"/>
        <end position="85"/>
    </location>
</feature>
<dbReference type="Proteomes" id="UP000296049">
    <property type="component" value="Unassembled WGS sequence"/>
</dbReference>
<reference evidence="3" key="1">
    <citation type="journal article" date="2013" name="Nat. Genet.">
        <title>The duck genome and transcriptome provide insight into an avian influenza virus reservoir species.</title>
        <authorList>
            <person name="Huang Y."/>
            <person name="Li Y."/>
            <person name="Burt D.W."/>
            <person name="Chen H."/>
            <person name="Zhang Y."/>
            <person name="Qian W."/>
            <person name="Kim H."/>
            <person name="Gan S."/>
            <person name="Zhao Y."/>
            <person name="Li J."/>
            <person name="Yi K."/>
            <person name="Feng H."/>
            <person name="Zhu P."/>
            <person name="Li B."/>
            <person name="Liu Q."/>
            <person name="Fairley S."/>
            <person name="Magor K.E."/>
            <person name="Du Z."/>
            <person name="Hu X."/>
            <person name="Goodman L."/>
            <person name="Tafer H."/>
            <person name="Vignal A."/>
            <person name="Lee T."/>
            <person name="Kim K.W."/>
            <person name="Sheng Z."/>
            <person name="An Y."/>
            <person name="Searle S."/>
            <person name="Herrero J."/>
            <person name="Groenen M.A."/>
            <person name="Crooijmans R.P."/>
            <person name="Faraut T."/>
            <person name="Cai Q."/>
            <person name="Webster R.G."/>
            <person name="Aldridge J.R."/>
            <person name="Warren W.C."/>
            <person name="Bartschat S."/>
            <person name="Kehr S."/>
            <person name="Marz M."/>
            <person name="Stadler P.F."/>
            <person name="Smith J."/>
            <person name="Kraus R.H."/>
            <person name="Zhao Y."/>
            <person name="Ren L."/>
            <person name="Fei J."/>
            <person name="Morisson M."/>
            <person name="Kaiser P."/>
            <person name="Griffin D.K."/>
            <person name="Rao M."/>
            <person name="Pitel F."/>
            <person name="Wang J."/>
            <person name="Li N."/>
        </authorList>
    </citation>
    <scope>NUCLEOTIDE SEQUENCE [LARGE SCALE GENOMIC DNA]</scope>
</reference>
<accession>R0LDT8</accession>
<gene>
    <name evidence="2" type="ORF">Anapl_08816</name>
</gene>
<feature type="region of interest" description="Disordered" evidence="1">
    <location>
        <begin position="97"/>
        <end position="124"/>
    </location>
</feature>
<protein>
    <submittedName>
        <fullName evidence="2">Uncharacterized protein</fullName>
    </submittedName>
</protein>
<dbReference type="EMBL" id="KB743509">
    <property type="protein sequence ID" value="EOA98412.1"/>
    <property type="molecule type" value="Genomic_DNA"/>
</dbReference>
<keyword evidence="3" id="KW-1185">Reference proteome</keyword>
<name>R0LDT8_ANAPL</name>